<dbReference type="OrthoDB" id="1443714at2"/>
<dbReference type="InterPro" id="IPR003675">
    <property type="entry name" value="Rce1/LyrA-like_dom"/>
</dbReference>
<dbReference type="GO" id="GO:0004175">
    <property type="term" value="F:endopeptidase activity"/>
    <property type="evidence" value="ECO:0007669"/>
    <property type="project" value="UniProtKB-ARBA"/>
</dbReference>
<dbReference type="EMBL" id="SNQG01000007">
    <property type="protein sequence ID" value="TEW64092.1"/>
    <property type="molecule type" value="Genomic_DNA"/>
</dbReference>
<feature type="transmembrane region" description="Helical" evidence="1">
    <location>
        <begin position="109"/>
        <end position="127"/>
    </location>
</feature>
<dbReference type="RefSeq" id="WP_134337740.1">
    <property type="nucleotide sequence ID" value="NZ_BMCZ01000002.1"/>
</dbReference>
<dbReference type="Proteomes" id="UP000583101">
    <property type="component" value="Unassembled WGS sequence"/>
</dbReference>
<reference evidence="4 5" key="1">
    <citation type="journal article" date="2016" name="Int. J. Syst. Evol. Microbiol.">
        <title>Proposal of Mucilaginibacter phyllosphaerae sp. nov. isolated from the phyllosphere of Galium album.</title>
        <authorList>
            <person name="Aydogan E.L."/>
            <person name="Busse H.J."/>
            <person name="Moser G."/>
            <person name="Muller C."/>
            <person name="Kampfer P."/>
            <person name="Glaeser S.P."/>
        </authorList>
    </citation>
    <scope>NUCLEOTIDE SEQUENCE [LARGE SCALE GENOMIC DNA]</scope>
    <source>
        <strain evidence="4 5">PP-F2FG21</strain>
    </source>
</reference>
<keyword evidence="4" id="KW-0482">Metalloprotease</keyword>
<dbReference type="GO" id="GO:0080120">
    <property type="term" value="P:CAAX-box protein maturation"/>
    <property type="evidence" value="ECO:0007669"/>
    <property type="project" value="UniProtKB-ARBA"/>
</dbReference>
<comment type="caution">
    <text evidence="4">The sequence shown here is derived from an EMBL/GenBank/DDBJ whole genome shotgun (WGS) entry which is preliminary data.</text>
</comment>
<proteinExistence type="predicted"/>
<evidence type="ECO:0000313" key="6">
    <source>
        <dbReference type="Proteomes" id="UP000583101"/>
    </source>
</evidence>
<feature type="transmembrane region" description="Helical" evidence="1">
    <location>
        <begin position="218"/>
        <end position="239"/>
    </location>
</feature>
<dbReference type="GO" id="GO:0006508">
    <property type="term" value="P:proteolysis"/>
    <property type="evidence" value="ECO:0007669"/>
    <property type="project" value="UniProtKB-KW"/>
</dbReference>
<evidence type="ECO:0000259" key="2">
    <source>
        <dbReference type="Pfam" id="PF02517"/>
    </source>
</evidence>
<dbReference type="AlphaFoldDB" id="A0A4Y8A6R4"/>
<dbReference type="Proteomes" id="UP000297248">
    <property type="component" value="Unassembled WGS sequence"/>
</dbReference>
<keyword evidence="4" id="KW-0378">Hydrolase</keyword>
<keyword evidence="6" id="KW-1185">Reference proteome</keyword>
<sequence length="242" mass="28061">MFQKICAIGSYPRLSDHHRNFRQKLVLLFSIYGIIFLFNILNAPLLYLWEYVVIHLLHYKSPVSQYKITMHSLFAKYGYWKAVLYISLLGPFIEEMIFRLSLSFKRKHIAAAFGFALVLLARVIPGIRDQDLALGIPIRIVLFAAGYFAFVKVLPQNISPNKRAQTFIIVASIITFGLLHTLNYAPLQLGILFIYPLYVLPQLVMGWLLTYVRFRNGFFWGIALHIMINSVIIIIQSVYQHY</sequence>
<protein>
    <submittedName>
        <fullName evidence="4">CPBP family intramembrane metalloprotease</fullName>
    </submittedName>
</protein>
<organism evidence="4 5">
    <name type="scientific">Mucilaginibacter phyllosphaerae</name>
    <dbReference type="NCBI Taxonomy" id="1812349"/>
    <lineage>
        <taxon>Bacteria</taxon>
        <taxon>Pseudomonadati</taxon>
        <taxon>Bacteroidota</taxon>
        <taxon>Sphingobacteriia</taxon>
        <taxon>Sphingobacteriales</taxon>
        <taxon>Sphingobacteriaceae</taxon>
        <taxon>Mucilaginibacter</taxon>
    </lineage>
</organism>
<evidence type="ECO:0000313" key="4">
    <source>
        <dbReference type="EMBL" id="TEW64092.1"/>
    </source>
</evidence>
<dbReference type="EMBL" id="JACIEG010000007">
    <property type="protein sequence ID" value="MBB3970976.1"/>
    <property type="molecule type" value="Genomic_DNA"/>
</dbReference>
<keyword evidence="1" id="KW-1133">Transmembrane helix</keyword>
<evidence type="ECO:0000313" key="5">
    <source>
        <dbReference type="Proteomes" id="UP000297248"/>
    </source>
</evidence>
<feature type="transmembrane region" description="Helical" evidence="1">
    <location>
        <begin position="79"/>
        <end position="97"/>
    </location>
</feature>
<feature type="transmembrane region" description="Helical" evidence="1">
    <location>
        <begin position="25"/>
        <end position="49"/>
    </location>
</feature>
<keyword evidence="1" id="KW-0812">Transmembrane</keyword>
<feature type="transmembrane region" description="Helical" evidence="1">
    <location>
        <begin position="191"/>
        <end position="211"/>
    </location>
</feature>
<evidence type="ECO:0000256" key="1">
    <source>
        <dbReference type="SAM" id="Phobius"/>
    </source>
</evidence>
<feature type="transmembrane region" description="Helical" evidence="1">
    <location>
        <begin position="133"/>
        <end position="154"/>
    </location>
</feature>
<accession>A0A4Y8A6R4</accession>
<reference evidence="4" key="2">
    <citation type="submission" date="2019-03" db="EMBL/GenBank/DDBJ databases">
        <authorList>
            <person name="Yan Y.-Q."/>
            <person name="Du Z.-J."/>
        </authorList>
    </citation>
    <scope>NUCLEOTIDE SEQUENCE</scope>
    <source>
        <strain evidence="4">PP-F2FG21</strain>
    </source>
</reference>
<dbReference type="GO" id="GO:0008237">
    <property type="term" value="F:metallopeptidase activity"/>
    <property type="evidence" value="ECO:0007669"/>
    <property type="project" value="UniProtKB-KW"/>
</dbReference>
<feature type="domain" description="CAAX prenyl protease 2/Lysostaphin resistance protein A-like" evidence="2">
    <location>
        <begin position="80"/>
        <end position="230"/>
    </location>
</feature>
<name>A0A4Y8A6R4_9SPHI</name>
<reference evidence="3 6" key="3">
    <citation type="submission" date="2020-08" db="EMBL/GenBank/DDBJ databases">
        <title>Genomic Encyclopedia of Type Strains, Phase IV (KMG-IV): sequencing the most valuable type-strain genomes for metagenomic binning, comparative biology and taxonomic classification.</title>
        <authorList>
            <person name="Goeker M."/>
        </authorList>
    </citation>
    <scope>NUCLEOTIDE SEQUENCE [LARGE SCALE GENOMIC DNA]</scope>
    <source>
        <strain evidence="3 6">DSM 100995</strain>
    </source>
</reference>
<keyword evidence="1" id="KW-0472">Membrane</keyword>
<keyword evidence="4" id="KW-0645">Protease</keyword>
<gene>
    <name evidence="4" type="ORF">E2R65_17240</name>
    <name evidence="3" type="ORF">GGR35_003602</name>
</gene>
<feature type="transmembrane region" description="Helical" evidence="1">
    <location>
        <begin position="166"/>
        <end position="185"/>
    </location>
</feature>
<evidence type="ECO:0000313" key="3">
    <source>
        <dbReference type="EMBL" id="MBB3970976.1"/>
    </source>
</evidence>
<dbReference type="Pfam" id="PF02517">
    <property type="entry name" value="Rce1-like"/>
    <property type="match status" value="1"/>
</dbReference>